<name>A0ABQ7ZR87_BRANA</name>
<feature type="non-terminal residue" evidence="2">
    <location>
        <position position="1"/>
    </location>
</feature>
<protein>
    <submittedName>
        <fullName evidence="2">Uncharacterized protein</fullName>
    </submittedName>
</protein>
<proteinExistence type="predicted"/>
<organism evidence="2 3">
    <name type="scientific">Brassica napus</name>
    <name type="common">Rape</name>
    <dbReference type="NCBI Taxonomy" id="3708"/>
    <lineage>
        <taxon>Eukaryota</taxon>
        <taxon>Viridiplantae</taxon>
        <taxon>Streptophyta</taxon>
        <taxon>Embryophyta</taxon>
        <taxon>Tracheophyta</taxon>
        <taxon>Spermatophyta</taxon>
        <taxon>Magnoliopsida</taxon>
        <taxon>eudicotyledons</taxon>
        <taxon>Gunneridae</taxon>
        <taxon>Pentapetalae</taxon>
        <taxon>rosids</taxon>
        <taxon>malvids</taxon>
        <taxon>Brassicales</taxon>
        <taxon>Brassicaceae</taxon>
        <taxon>Brassiceae</taxon>
        <taxon>Brassica</taxon>
    </lineage>
</organism>
<feature type="compositionally biased region" description="Basic and acidic residues" evidence="1">
    <location>
        <begin position="269"/>
        <end position="279"/>
    </location>
</feature>
<feature type="region of interest" description="Disordered" evidence="1">
    <location>
        <begin position="269"/>
        <end position="331"/>
    </location>
</feature>
<feature type="compositionally biased region" description="Basic and acidic residues" evidence="1">
    <location>
        <begin position="106"/>
        <end position="122"/>
    </location>
</feature>
<sequence>IARLEVKEKEEIANREALSLPQFRNDGRSLSPKQERNRLINLRESDKRYLPRMCGNVLTKLIMALIPEIERDSIPTSIEGNTRHTIRKDRNHLLNGGPEVRKNFLETSLDRDERRETEEERRRRIKGKGLAVEDAETPRPKTARLSETALVIRDQEPREASHNQLDQNHASKIHIDNTTEALPLTEAVSEDKHEKTQEKRKEREEDDISMEEGEFNKMVDYYNELGMSEEMIEEDDFLDDIVVPETQEEAREAAEYGNEQIEAIAQLGRKETPRTHASEARQNTNEQTLKTLSKEVRSGQKTQRGLLKVNAKGGVKKVTPRSPDTKDGPQG</sequence>
<feature type="region of interest" description="Disordered" evidence="1">
    <location>
        <begin position="106"/>
        <end position="141"/>
    </location>
</feature>
<dbReference type="Proteomes" id="UP000824890">
    <property type="component" value="Unassembled WGS sequence"/>
</dbReference>
<accession>A0ABQ7ZR87</accession>
<evidence type="ECO:0000256" key="1">
    <source>
        <dbReference type="SAM" id="MobiDB-lite"/>
    </source>
</evidence>
<gene>
    <name evidence="2" type="ORF">HID58_058848</name>
</gene>
<dbReference type="EMBL" id="JAGKQM010000014">
    <property type="protein sequence ID" value="KAH0882752.1"/>
    <property type="molecule type" value="Genomic_DNA"/>
</dbReference>
<keyword evidence="3" id="KW-1185">Reference proteome</keyword>
<evidence type="ECO:0000313" key="2">
    <source>
        <dbReference type="EMBL" id="KAH0882752.1"/>
    </source>
</evidence>
<feature type="compositionally biased region" description="Basic and acidic residues" evidence="1">
    <location>
        <begin position="189"/>
        <end position="203"/>
    </location>
</feature>
<evidence type="ECO:0000313" key="3">
    <source>
        <dbReference type="Proteomes" id="UP000824890"/>
    </source>
</evidence>
<reference evidence="2 3" key="1">
    <citation type="submission" date="2021-05" db="EMBL/GenBank/DDBJ databases">
        <title>Genome Assembly of Synthetic Allotetraploid Brassica napus Reveals Homoeologous Exchanges between Subgenomes.</title>
        <authorList>
            <person name="Davis J.T."/>
        </authorList>
    </citation>
    <scope>NUCLEOTIDE SEQUENCE [LARGE SCALE GENOMIC DNA]</scope>
    <source>
        <strain evidence="3">cv. Da-Ae</strain>
        <tissue evidence="2">Seedling</tissue>
    </source>
</reference>
<feature type="compositionally biased region" description="Polar residues" evidence="1">
    <location>
        <begin position="280"/>
        <end position="291"/>
    </location>
</feature>
<comment type="caution">
    <text evidence="2">The sequence shown here is derived from an EMBL/GenBank/DDBJ whole genome shotgun (WGS) entry which is preliminary data.</text>
</comment>
<feature type="region of interest" description="Disordered" evidence="1">
    <location>
        <begin position="181"/>
        <end position="208"/>
    </location>
</feature>